<keyword evidence="4" id="KW-0804">Transcription</keyword>
<dbReference type="PROSITE" id="PS50931">
    <property type="entry name" value="HTH_LYSR"/>
    <property type="match status" value="1"/>
</dbReference>
<accession>A0ABT8W1K7</accession>
<keyword evidence="7" id="KW-1185">Reference proteome</keyword>
<keyword evidence="3" id="KW-0238">DNA-binding</keyword>
<protein>
    <submittedName>
        <fullName evidence="6">LysR family transcriptional regulator</fullName>
    </submittedName>
</protein>
<comment type="similarity">
    <text evidence="1">Belongs to the LysR transcriptional regulatory family.</text>
</comment>
<dbReference type="InterPro" id="IPR036390">
    <property type="entry name" value="WH_DNA-bd_sf"/>
</dbReference>
<dbReference type="Pfam" id="PF03466">
    <property type="entry name" value="LysR_substrate"/>
    <property type="match status" value="1"/>
</dbReference>
<evidence type="ECO:0000313" key="6">
    <source>
        <dbReference type="EMBL" id="MDO3722132.1"/>
    </source>
</evidence>
<dbReference type="EMBL" id="JAUMIS010000002">
    <property type="protein sequence ID" value="MDO3722132.1"/>
    <property type="molecule type" value="Genomic_DNA"/>
</dbReference>
<sequence length="311" mass="34283">MKKDLKVSLGQVGDYEIRLLKVFEAVVESGGFSAAESELSIGRSTISTHIAKLEDRLNLRLCRRGRGGFSLTEEGIEVYELMKGLFSAMESFRSGVNALHVRLTGELRIIASDAIYMDPQSKLPEAIARFSEAAPDVNVLLDVKALSDIERMVLNDEADIGLIPFHRELTGLEYTQLYADHFHLYCSRAHPLYDTLPEELSLEAVLASKVVHAGIHTSPEVGAQLADMNKAAISYFYEARLAMILSGAYIGFMPDTYVEPYVAAGELRALAPEIKQYSLGVAAITRTHGRTNRARELFLSILNESDSSAPI</sequence>
<evidence type="ECO:0000313" key="7">
    <source>
        <dbReference type="Proteomes" id="UP001168640"/>
    </source>
</evidence>
<gene>
    <name evidence="6" type="ORF">QVZ43_10400</name>
</gene>
<dbReference type="InterPro" id="IPR005119">
    <property type="entry name" value="LysR_subst-bd"/>
</dbReference>
<reference evidence="6" key="1">
    <citation type="submission" date="2023-07" db="EMBL/GenBank/DDBJ databases">
        <title>Marinobacter sp. chi1 genome sequencing and assembly.</title>
        <authorList>
            <person name="Park S."/>
        </authorList>
    </citation>
    <scope>NUCLEOTIDE SEQUENCE</scope>
    <source>
        <strain evidence="6">Chi1</strain>
    </source>
</reference>
<dbReference type="Proteomes" id="UP001168640">
    <property type="component" value="Unassembled WGS sequence"/>
</dbReference>
<dbReference type="InterPro" id="IPR000847">
    <property type="entry name" value="LysR_HTH_N"/>
</dbReference>
<evidence type="ECO:0000259" key="5">
    <source>
        <dbReference type="PROSITE" id="PS50931"/>
    </source>
</evidence>
<feature type="domain" description="HTH lysR-type" evidence="5">
    <location>
        <begin position="15"/>
        <end position="72"/>
    </location>
</feature>
<dbReference type="PANTHER" id="PTHR30126">
    <property type="entry name" value="HTH-TYPE TRANSCRIPTIONAL REGULATOR"/>
    <property type="match status" value="1"/>
</dbReference>
<dbReference type="PANTHER" id="PTHR30126:SF98">
    <property type="entry name" value="HTH-TYPE TRANSCRIPTIONAL ACTIVATOR BAUR"/>
    <property type="match status" value="1"/>
</dbReference>
<dbReference type="SUPFAM" id="SSF46785">
    <property type="entry name" value="Winged helix' DNA-binding domain"/>
    <property type="match status" value="1"/>
</dbReference>
<dbReference type="Gene3D" id="1.10.10.10">
    <property type="entry name" value="Winged helix-like DNA-binding domain superfamily/Winged helix DNA-binding domain"/>
    <property type="match status" value="1"/>
</dbReference>
<dbReference type="InterPro" id="IPR036388">
    <property type="entry name" value="WH-like_DNA-bd_sf"/>
</dbReference>
<organism evidence="6 7">
    <name type="scientific">Marinobacter suaedae</name>
    <dbReference type="NCBI Taxonomy" id="3057675"/>
    <lineage>
        <taxon>Bacteria</taxon>
        <taxon>Pseudomonadati</taxon>
        <taxon>Pseudomonadota</taxon>
        <taxon>Gammaproteobacteria</taxon>
        <taxon>Pseudomonadales</taxon>
        <taxon>Marinobacteraceae</taxon>
        <taxon>Marinobacter</taxon>
    </lineage>
</organism>
<dbReference type="Gene3D" id="3.40.190.10">
    <property type="entry name" value="Periplasmic binding protein-like II"/>
    <property type="match status" value="2"/>
</dbReference>
<keyword evidence="2" id="KW-0805">Transcription regulation</keyword>
<evidence type="ECO:0000256" key="4">
    <source>
        <dbReference type="ARBA" id="ARBA00023163"/>
    </source>
</evidence>
<name>A0ABT8W1K7_9GAMM</name>
<comment type="caution">
    <text evidence="6">The sequence shown here is derived from an EMBL/GenBank/DDBJ whole genome shotgun (WGS) entry which is preliminary data.</text>
</comment>
<evidence type="ECO:0000256" key="2">
    <source>
        <dbReference type="ARBA" id="ARBA00023015"/>
    </source>
</evidence>
<evidence type="ECO:0000256" key="3">
    <source>
        <dbReference type="ARBA" id="ARBA00023125"/>
    </source>
</evidence>
<dbReference type="CDD" id="cd05466">
    <property type="entry name" value="PBP2_LTTR_substrate"/>
    <property type="match status" value="1"/>
</dbReference>
<evidence type="ECO:0000256" key="1">
    <source>
        <dbReference type="ARBA" id="ARBA00009437"/>
    </source>
</evidence>
<dbReference type="Pfam" id="PF00126">
    <property type="entry name" value="HTH_1"/>
    <property type="match status" value="1"/>
</dbReference>
<proteinExistence type="inferred from homology"/>
<dbReference type="SUPFAM" id="SSF53850">
    <property type="entry name" value="Periplasmic binding protein-like II"/>
    <property type="match status" value="1"/>
</dbReference>
<dbReference type="RefSeq" id="WP_302909879.1">
    <property type="nucleotide sequence ID" value="NZ_JAUMIS010000002.1"/>
</dbReference>